<evidence type="ECO:0000313" key="1">
    <source>
        <dbReference type="EMBL" id="GGK34497.1"/>
    </source>
</evidence>
<dbReference type="Proteomes" id="UP000612329">
    <property type="component" value="Unassembled WGS sequence"/>
</dbReference>
<reference evidence="1" key="2">
    <citation type="submission" date="2020-09" db="EMBL/GenBank/DDBJ databases">
        <authorList>
            <person name="Sun Q."/>
            <person name="Ohkuma M."/>
        </authorList>
    </citation>
    <scope>NUCLEOTIDE SEQUENCE</scope>
    <source>
        <strain evidence="1">JCM 12862</strain>
    </source>
</reference>
<protein>
    <submittedName>
        <fullName evidence="1">Uncharacterized protein</fullName>
    </submittedName>
</protein>
<name>A0A8J3BPV7_9FLAO</name>
<reference evidence="1" key="1">
    <citation type="journal article" date="2014" name="Int. J. Syst. Evol. Microbiol.">
        <title>Complete genome sequence of Corynebacterium casei LMG S-19264T (=DSM 44701T), isolated from a smear-ripened cheese.</title>
        <authorList>
            <consortium name="US DOE Joint Genome Institute (JGI-PGF)"/>
            <person name="Walter F."/>
            <person name="Albersmeier A."/>
            <person name="Kalinowski J."/>
            <person name="Ruckert C."/>
        </authorList>
    </citation>
    <scope>NUCLEOTIDE SEQUENCE</scope>
    <source>
        <strain evidence="1">JCM 12862</strain>
    </source>
</reference>
<dbReference type="AlphaFoldDB" id="A0A8J3BPV7"/>
<dbReference type="EMBL" id="BMNR01000010">
    <property type="protein sequence ID" value="GGK34497.1"/>
    <property type="molecule type" value="Genomic_DNA"/>
</dbReference>
<keyword evidence="2" id="KW-1185">Reference proteome</keyword>
<proteinExistence type="predicted"/>
<organism evidence="1 2">
    <name type="scientific">Yeosuana aromativorans</name>
    <dbReference type="NCBI Taxonomy" id="288019"/>
    <lineage>
        <taxon>Bacteria</taxon>
        <taxon>Pseudomonadati</taxon>
        <taxon>Bacteroidota</taxon>
        <taxon>Flavobacteriia</taxon>
        <taxon>Flavobacteriales</taxon>
        <taxon>Flavobacteriaceae</taxon>
        <taxon>Yeosuana</taxon>
    </lineage>
</organism>
<sequence>MKEKKKHKEVLKRIQKSLSNRDGLLRPSGYSCNNKPMMKGEFSICDNDELLFNISCLLKTCVLALEGDATFSSSAHSNADPKANVIVSLEFIINLLPREQMVTLDDITRILSKIELEKDQL</sequence>
<evidence type="ECO:0000313" key="2">
    <source>
        <dbReference type="Proteomes" id="UP000612329"/>
    </source>
</evidence>
<accession>A0A8J3BPV7</accession>
<comment type="caution">
    <text evidence="1">The sequence shown here is derived from an EMBL/GenBank/DDBJ whole genome shotgun (WGS) entry which is preliminary data.</text>
</comment>
<gene>
    <name evidence="1" type="ORF">GCM10007962_31170</name>
</gene>